<sequence>MNTFRNPQGIAAPLAAYSHQAEITGPVRWLVISGQIGMTPTGELPDDPVEQLGIALDNVTANLEAAGMRHEDLVKLTFYFAGEVDLQRRRRRMGEWLGDLRPCMTVMTVAALATPALRVEVEALACTEDIPATQRSEQQ</sequence>
<dbReference type="RefSeq" id="WP_190051786.1">
    <property type="nucleotide sequence ID" value="NZ_BMWC01000005.1"/>
</dbReference>
<dbReference type="SUPFAM" id="SSF55298">
    <property type="entry name" value="YjgF-like"/>
    <property type="match status" value="1"/>
</dbReference>
<dbReference type="CDD" id="cd00448">
    <property type="entry name" value="YjgF_YER057c_UK114_family"/>
    <property type="match status" value="1"/>
</dbReference>
<dbReference type="InterPro" id="IPR035959">
    <property type="entry name" value="RutC-like_sf"/>
</dbReference>
<dbReference type="PANTHER" id="PTHR43857">
    <property type="entry name" value="BLR7761 PROTEIN"/>
    <property type="match status" value="1"/>
</dbReference>
<evidence type="ECO:0000313" key="1">
    <source>
        <dbReference type="EMBL" id="GGX07406.1"/>
    </source>
</evidence>
<proteinExistence type="predicted"/>
<comment type="caution">
    <text evidence="1">The sequence shown here is derived from an EMBL/GenBank/DDBJ whole genome shotgun (WGS) entry which is preliminary data.</text>
</comment>
<keyword evidence="2" id="KW-1185">Reference proteome</keyword>
<evidence type="ECO:0000313" key="2">
    <source>
        <dbReference type="Proteomes" id="UP000617743"/>
    </source>
</evidence>
<name>A0ABQ2XAJ7_9ACTN</name>
<dbReference type="EMBL" id="BMWC01000005">
    <property type="protein sequence ID" value="GGX07406.1"/>
    <property type="molecule type" value="Genomic_DNA"/>
</dbReference>
<dbReference type="Gene3D" id="3.30.1330.40">
    <property type="entry name" value="RutC-like"/>
    <property type="match status" value="1"/>
</dbReference>
<organism evidence="1 2">
    <name type="scientific">Streptomyces lomondensis</name>
    <dbReference type="NCBI Taxonomy" id="68229"/>
    <lineage>
        <taxon>Bacteria</taxon>
        <taxon>Bacillati</taxon>
        <taxon>Actinomycetota</taxon>
        <taxon>Actinomycetes</taxon>
        <taxon>Kitasatosporales</taxon>
        <taxon>Streptomycetaceae</taxon>
        <taxon>Streptomyces</taxon>
    </lineage>
</organism>
<dbReference type="Pfam" id="PF01042">
    <property type="entry name" value="Ribonuc_L-PSP"/>
    <property type="match status" value="1"/>
</dbReference>
<gene>
    <name evidence="1" type="ORF">GCM10010383_41970</name>
</gene>
<dbReference type="Proteomes" id="UP000617743">
    <property type="component" value="Unassembled WGS sequence"/>
</dbReference>
<dbReference type="InterPro" id="IPR006175">
    <property type="entry name" value="YjgF/YER057c/UK114"/>
</dbReference>
<reference evidence="2" key="1">
    <citation type="journal article" date="2019" name="Int. J. Syst. Evol. Microbiol.">
        <title>The Global Catalogue of Microorganisms (GCM) 10K type strain sequencing project: providing services to taxonomists for standard genome sequencing and annotation.</title>
        <authorList>
            <consortium name="The Broad Institute Genomics Platform"/>
            <consortium name="The Broad Institute Genome Sequencing Center for Infectious Disease"/>
            <person name="Wu L."/>
            <person name="Ma J."/>
        </authorList>
    </citation>
    <scope>NUCLEOTIDE SEQUENCE [LARGE SCALE GENOMIC DNA]</scope>
    <source>
        <strain evidence="2">JCM 4866</strain>
    </source>
</reference>
<protein>
    <submittedName>
        <fullName evidence="1">Enamine deaminase RidA</fullName>
    </submittedName>
</protein>
<dbReference type="PANTHER" id="PTHR43857:SF1">
    <property type="entry name" value="YJGH FAMILY PROTEIN"/>
    <property type="match status" value="1"/>
</dbReference>
<accession>A0ABQ2XAJ7</accession>